<comment type="caution">
    <text evidence="3">The sequence shown here is derived from an EMBL/GenBank/DDBJ whole genome shotgun (WGS) entry which is preliminary data.</text>
</comment>
<feature type="compositionally biased region" description="Low complexity" evidence="1">
    <location>
        <begin position="486"/>
        <end position="498"/>
    </location>
</feature>
<feature type="domain" description="Reverse transcriptase Ty1/copia-type" evidence="2">
    <location>
        <begin position="153"/>
        <end position="266"/>
    </location>
</feature>
<organism evidence="3 4">
    <name type="scientific">Tanacetum coccineum</name>
    <dbReference type="NCBI Taxonomy" id="301880"/>
    <lineage>
        <taxon>Eukaryota</taxon>
        <taxon>Viridiplantae</taxon>
        <taxon>Streptophyta</taxon>
        <taxon>Embryophyta</taxon>
        <taxon>Tracheophyta</taxon>
        <taxon>Spermatophyta</taxon>
        <taxon>Magnoliopsida</taxon>
        <taxon>eudicotyledons</taxon>
        <taxon>Gunneridae</taxon>
        <taxon>Pentapetalae</taxon>
        <taxon>asterids</taxon>
        <taxon>campanulids</taxon>
        <taxon>Asterales</taxon>
        <taxon>Asteraceae</taxon>
        <taxon>Asteroideae</taxon>
        <taxon>Anthemideae</taxon>
        <taxon>Anthemidinae</taxon>
        <taxon>Tanacetum</taxon>
    </lineage>
</organism>
<evidence type="ECO:0000259" key="2">
    <source>
        <dbReference type="Pfam" id="PF07727"/>
    </source>
</evidence>
<evidence type="ECO:0000313" key="3">
    <source>
        <dbReference type="EMBL" id="GJT70769.1"/>
    </source>
</evidence>
<reference evidence="3" key="1">
    <citation type="journal article" date="2022" name="Int. J. Mol. Sci.">
        <title>Draft Genome of Tanacetum Coccineum: Genomic Comparison of Closely Related Tanacetum-Family Plants.</title>
        <authorList>
            <person name="Yamashiro T."/>
            <person name="Shiraishi A."/>
            <person name="Nakayama K."/>
            <person name="Satake H."/>
        </authorList>
    </citation>
    <scope>NUCLEOTIDE SEQUENCE</scope>
</reference>
<accession>A0ABQ5G5R7</accession>
<protein>
    <submittedName>
        <fullName evidence="3">Retrovirus-related pol polyprotein from transposon TNT 1-94</fullName>
    </submittedName>
</protein>
<keyword evidence="4" id="KW-1185">Reference proteome</keyword>
<name>A0ABQ5G5R7_9ASTR</name>
<dbReference type="Pfam" id="PF07727">
    <property type="entry name" value="RVT_2"/>
    <property type="match status" value="1"/>
</dbReference>
<evidence type="ECO:0000313" key="4">
    <source>
        <dbReference type="Proteomes" id="UP001151760"/>
    </source>
</evidence>
<reference evidence="3" key="2">
    <citation type="submission" date="2022-01" db="EMBL/GenBank/DDBJ databases">
        <authorList>
            <person name="Yamashiro T."/>
            <person name="Shiraishi A."/>
            <person name="Satake H."/>
            <person name="Nakayama K."/>
        </authorList>
    </citation>
    <scope>NUCLEOTIDE SEQUENCE</scope>
</reference>
<sequence>MLLLMSMEAIRFTNTSIDEIRIDDSSRYPPDEFLHEDDPSRQYLANSEISYYITPHGHSLTELTKTIMSLNNTETSVPVTETLAPEVPQSHITHHASTSSYLDPQDRWSRDQHIELMNIIGEPTECILTRSMDAKLIVALASECLFADFLPKIEPKKVFKNKKDELGTVIRNKARLVTQGFSQEEEINYDETFAPVARMEAIRFFLAFAIYMNFKVFQLDVKSAFLNGKLKEEVYVKQPPGFESSEFPDYVCKLDRALYGPKQALKECAQDLILKDTQTQTMLVAIWTKKAPQVLVNCLKANWFVEVKRNTSQWLCPLLKVEDPNPPTNEYEAHPLKEFIIKFTVKNGQMLLTLDYKTFCETTGLDYNKGDYVAHPSLKVVKVELAKIAINEALVLGGNHSSTKQLNLIQHLIVFSLLTGTKIDIGEIVFIDLVTRLRAKSRQIYVSYPRFVSCDLEELLEMFEAGEEMDEAILQSANEETQTPHSIETSTEEPISTEHQSPLPHKDDLESLNAKKSTDYPDASDSVSSLCSETFKPFDNYILVTAGVLNAAKEDSALNKKVLEAAEAYIKNSTNLTELLTLVKNFYFPNLKSTVESLLAAVTAQNDHLAKWVESSALMAWSIIPRMTRIENTQTNI</sequence>
<evidence type="ECO:0000256" key="1">
    <source>
        <dbReference type="SAM" id="MobiDB-lite"/>
    </source>
</evidence>
<gene>
    <name evidence="3" type="ORF">Tco_1030055</name>
</gene>
<feature type="region of interest" description="Disordered" evidence="1">
    <location>
        <begin position="477"/>
        <end position="509"/>
    </location>
</feature>
<dbReference type="EMBL" id="BQNB010018108">
    <property type="protein sequence ID" value="GJT70769.1"/>
    <property type="molecule type" value="Genomic_DNA"/>
</dbReference>
<dbReference type="Proteomes" id="UP001151760">
    <property type="component" value="Unassembled WGS sequence"/>
</dbReference>
<dbReference type="InterPro" id="IPR013103">
    <property type="entry name" value="RVT_2"/>
</dbReference>
<proteinExistence type="predicted"/>